<dbReference type="Gene3D" id="3.80.10.10">
    <property type="entry name" value="Ribonuclease Inhibitor"/>
    <property type="match status" value="1"/>
</dbReference>
<evidence type="ECO:0000313" key="8">
    <source>
        <dbReference type="EMBL" id="LAB67093.1"/>
    </source>
</evidence>
<feature type="compositionally biased region" description="Basic residues" evidence="6">
    <location>
        <begin position="44"/>
        <end position="57"/>
    </location>
</feature>
<feature type="domain" description="NTF2" evidence="7">
    <location>
        <begin position="348"/>
        <end position="469"/>
    </location>
</feature>
<evidence type="ECO:0000256" key="1">
    <source>
        <dbReference type="ARBA" id="ARBA00004123"/>
    </source>
</evidence>
<keyword evidence="3" id="KW-0813">Transport</keyword>
<sequence>MAGRKKHRLMRRLAVEASYEKGRCESSNTYNHETGSHNVSAKNLSKKHKKSKHCKKKHQITVTNEHHWYLVKVYDSVPPTKAFLEESFRTLLDTDFLMLGFHHSTSSTRFYLENNSAAAHTLKGMNKRMQGSTSRLMQIQIEPCQSFLVLNAQQLSLAKQVLERRYDAALNILNLSHFHHDPLFLENNILPVLWDPAIFKQILSLVRDNIPNLSGIDLRKNSLRLVNVRVLAGTLRNCPIQGINLEQNDIENIKELITVLSVFPVVELKLEGNNCLKDIRNPVLYIKTVQSKLSELKTLDGVDVLSYLVKSAAKDGDTTASISKVFDGSGASTSAAAISPKVEVTEMLVQQFLTEYFTCMDTEQRMQLVNAYSPTASVTITSEVQGIPTVCCEGHAAISQILSNFPATQHIRDSFNFKLISLEPTSCQVAVTGKLRISGREEHVTFEQNFVIQPYNSGLGCIMSRLSLR</sequence>
<dbReference type="EMBL" id="IACT01001525">
    <property type="protein sequence ID" value="LAC20871.1"/>
    <property type="molecule type" value="mRNA"/>
</dbReference>
<evidence type="ECO:0000256" key="4">
    <source>
        <dbReference type="ARBA" id="ARBA00022816"/>
    </source>
</evidence>
<comment type="similarity">
    <text evidence="2">Belongs to the NXF family.</text>
</comment>
<dbReference type="GO" id="GO:0005737">
    <property type="term" value="C:cytoplasm"/>
    <property type="evidence" value="ECO:0007669"/>
    <property type="project" value="InterPro"/>
</dbReference>
<keyword evidence="4" id="KW-0509">mRNA transport</keyword>
<dbReference type="SUPFAM" id="SSF52058">
    <property type="entry name" value="L domain-like"/>
    <property type="match status" value="1"/>
</dbReference>
<evidence type="ECO:0000259" key="7">
    <source>
        <dbReference type="PROSITE" id="PS50177"/>
    </source>
</evidence>
<comment type="subcellular location">
    <subcellularLocation>
        <location evidence="1">Nucleus</location>
    </subcellularLocation>
</comment>
<dbReference type="InterPro" id="IPR012677">
    <property type="entry name" value="Nucleotide-bd_a/b_plait_sf"/>
</dbReference>
<feature type="region of interest" description="Disordered" evidence="6">
    <location>
        <begin position="25"/>
        <end position="57"/>
    </location>
</feature>
<evidence type="ECO:0000313" key="9">
    <source>
        <dbReference type="EMBL" id="LAC20871.1"/>
    </source>
</evidence>
<dbReference type="EMBL" id="IACF01001390">
    <property type="protein sequence ID" value="LAB67093.1"/>
    <property type="molecule type" value="mRNA"/>
</dbReference>
<dbReference type="Pfam" id="PF24048">
    <property type="entry name" value="LRR_NXF1-5"/>
    <property type="match status" value="1"/>
</dbReference>
<reference evidence="9" key="1">
    <citation type="submission" date="2017-11" db="EMBL/GenBank/DDBJ databases">
        <title>The sensing device of the deep-sea amphipod.</title>
        <authorList>
            <person name="Kobayashi H."/>
            <person name="Nagahama T."/>
            <person name="Arai W."/>
            <person name="Sasagawa Y."/>
            <person name="Umeda M."/>
            <person name="Hayashi T."/>
            <person name="Nikaido I."/>
            <person name="Watanabe H."/>
            <person name="Oguri K."/>
            <person name="Kitazato H."/>
            <person name="Fujioka K."/>
            <person name="Kido Y."/>
            <person name="Takami H."/>
        </authorList>
    </citation>
    <scope>NUCLEOTIDE SEQUENCE</scope>
    <source>
        <tissue evidence="9">Whole body</tissue>
    </source>
</reference>
<dbReference type="GO" id="GO:0005634">
    <property type="term" value="C:nucleus"/>
    <property type="evidence" value="ECO:0007669"/>
    <property type="project" value="UniProtKB-SubCell"/>
</dbReference>
<dbReference type="PROSITE" id="PS50177">
    <property type="entry name" value="NTF2_DOMAIN"/>
    <property type="match status" value="1"/>
</dbReference>
<reference evidence="8" key="2">
    <citation type="journal article" date="2018" name="Biosci. Biotechnol. Biochem.">
        <title>Polysaccharide hydrolase of the hadal zone amphipods Hirondellea gigas.</title>
        <authorList>
            <person name="Kobayashi H."/>
            <person name="Nagahama T."/>
            <person name="Arai W."/>
            <person name="Sasagawa Y."/>
            <person name="Umeda M."/>
            <person name="Hayashi T."/>
            <person name="Nikaido I."/>
            <person name="Watanabe H."/>
            <person name="Oguri K."/>
            <person name="Kitazato H."/>
            <person name="Fujioka K."/>
            <person name="Kido Y."/>
            <person name="Takami H."/>
        </authorList>
    </citation>
    <scope>NUCLEOTIDE SEQUENCE</scope>
    <source>
        <tissue evidence="8">Whole body</tissue>
    </source>
</reference>
<dbReference type="InterPro" id="IPR032710">
    <property type="entry name" value="NTF2-like_dom_sf"/>
</dbReference>
<protein>
    <submittedName>
        <fullName evidence="8">Nuclear RNA export factor 1-like</fullName>
    </submittedName>
</protein>
<dbReference type="InterPro" id="IPR030217">
    <property type="entry name" value="NXF_fam"/>
</dbReference>
<evidence type="ECO:0000256" key="6">
    <source>
        <dbReference type="SAM" id="MobiDB-lite"/>
    </source>
</evidence>
<dbReference type="Gene3D" id="3.30.70.330">
    <property type="match status" value="1"/>
</dbReference>
<dbReference type="PANTHER" id="PTHR10662">
    <property type="entry name" value="NUCLEAR RNA EXPORT FACTOR"/>
    <property type="match status" value="1"/>
</dbReference>
<organism evidence="8">
    <name type="scientific">Hirondellea gigas</name>
    <dbReference type="NCBI Taxonomy" id="1518452"/>
    <lineage>
        <taxon>Eukaryota</taxon>
        <taxon>Metazoa</taxon>
        <taxon>Ecdysozoa</taxon>
        <taxon>Arthropoda</taxon>
        <taxon>Crustacea</taxon>
        <taxon>Multicrustacea</taxon>
        <taxon>Malacostraca</taxon>
        <taxon>Eumalacostraca</taxon>
        <taxon>Peracarida</taxon>
        <taxon>Amphipoda</taxon>
        <taxon>Amphilochidea</taxon>
        <taxon>Lysianassida</taxon>
        <taxon>Lysianassidira</taxon>
        <taxon>Lysianassoidea</taxon>
        <taxon>Lysianassidae</taxon>
        <taxon>Hirondellea</taxon>
    </lineage>
</organism>
<evidence type="ECO:0000256" key="2">
    <source>
        <dbReference type="ARBA" id="ARBA00009285"/>
    </source>
</evidence>
<accession>A0A2P2HZA0</accession>
<dbReference type="InterPro" id="IPR015245">
    <property type="entry name" value="Tap_RNA-bd"/>
</dbReference>
<dbReference type="Pfam" id="PF02136">
    <property type="entry name" value="NTF2"/>
    <property type="match status" value="1"/>
</dbReference>
<dbReference type="InterPro" id="IPR018222">
    <property type="entry name" value="Nuclear_transport_factor_2_euk"/>
</dbReference>
<evidence type="ECO:0000256" key="5">
    <source>
        <dbReference type="ARBA" id="ARBA00023242"/>
    </source>
</evidence>
<evidence type="ECO:0000256" key="3">
    <source>
        <dbReference type="ARBA" id="ARBA00022448"/>
    </source>
</evidence>
<keyword evidence="5" id="KW-0539">Nucleus</keyword>
<name>A0A2P2HZA0_9CRUS</name>
<dbReference type="AlphaFoldDB" id="A0A2P2HZA0"/>
<dbReference type="PANTHER" id="PTHR10662:SF22">
    <property type="entry name" value="NUCLEAR RNA EXPORT FACTOR 1"/>
    <property type="match status" value="1"/>
</dbReference>
<proteinExistence type="evidence at transcript level"/>
<dbReference type="InterPro" id="IPR002075">
    <property type="entry name" value="NTF2_dom"/>
</dbReference>
<dbReference type="Pfam" id="PF09162">
    <property type="entry name" value="Tap-RNA_bind"/>
    <property type="match status" value="1"/>
</dbReference>
<dbReference type="InterPro" id="IPR057125">
    <property type="entry name" value="NXF1/2/3/5-like_LRR"/>
</dbReference>
<dbReference type="GO" id="GO:0016973">
    <property type="term" value="P:poly(A)+ mRNA export from nucleus"/>
    <property type="evidence" value="ECO:0007669"/>
    <property type="project" value="TreeGrafter"/>
</dbReference>
<dbReference type="GO" id="GO:0003723">
    <property type="term" value="F:RNA binding"/>
    <property type="evidence" value="ECO:0007669"/>
    <property type="project" value="InterPro"/>
</dbReference>
<dbReference type="SUPFAM" id="SSF54427">
    <property type="entry name" value="NTF2-like"/>
    <property type="match status" value="1"/>
</dbReference>
<feature type="compositionally biased region" description="Polar residues" evidence="6">
    <location>
        <begin position="25"/>
        <end position="43"/>
    </location>
</feature>
<dbReference type="Gene3D" id="3.10.450.50">
    <property type="match status" value="2"/>
</dbReference>
<dbReference type="InterPro" id="IPR032675">
    <property type="entry name" value="LRR_dom_sf"/>
</dbReference>